<dbReference type="PANTHER" id="PTHR12318">
    <property type="entry name" value="TESTOSTERONE-REGULATED PROTEIN RP2"/>
    <property type="match status" value="1"/>
</dbReference>
<comment type="caution">
    <text evidence="8">The sequence shown here is derived from an EMBL/GenBank/DDBJ whole genome shotgun (WGS) entry which is preliminary data.</text>
</comment>
<dbReference type="Gene3D" id="3.90.79.10">
    <property type="entry name" value="Nucleoside Triphosphate Pyrophosphohydrolase"/>
    <property type="match status" value="1"/>
</dbReference>
<evidence type="ECO:0000256" key="3">
    <source>
        <dbReference type="ARBA" id="ARBA00022723"/>
    </source>
</evidence>
<dbReference type="PANTHER" id="PTHR12318:SF0">
    <property type="entry name" value="ACYL-COENZYME A DIPHOSPHATASE NUDT19"/>
    <property type="match status" value="1"/>
</dbReference>
<dbReference type="PROSITE" id="PS51462">
    <property type="entry name" value="NUDIX"/>
    <property type="match status" value="1"/>
</dbReference>
<keyword evidence="4" id="KW-0378">Hydrolase</keyword>
<dbReference type="InterPro" id="IPR015797">
    <property type="entry name" value="NUDIX_hydrolase-like_dom_sf"/>
</dbReference>
<evidence type="ECO:0000313" key="9">
    <source>
        <dbReference type="Proteomes" id="UP001145021"/>
    </source>
</evidence>
<evidence type="ECO:0000256" key="5">
    <source>
        <dbReference type="ARBA" id="ARBA00022842"/>
    </source>
</evidence>
<keyword evidence="3" id="KW-0479">Metal-binding</keyword>
<protein>
    <recommendedName>
        <fullName evidence="7">Nudix hydrolase domain-containing protein</fullName>
    </recommendedName>
</protein>
<reference evidence="8" key="1">
    <citation type="submission" date="2022-07" db="EMBL/GenBank/DDBJ databases">
        <title>Phylogenomic reconstructions and comparative analyses of Kickxellomycotina fungi.</title>
        <authorList>
            <person name="Reynolds N.K."/>
            <person name="Stajich J.E."/>
            <person name="Barry K."/>
            <person name="Grigoriev I.V."/>
            <person name="Crous P."/>
            <person name="Smith M.E."/>
        </authorList>
    </citation>
    <scope>NUCLEOTIDE SEQUENCE</scope>
    <source>
        <strain evidence="8">NBRC 105413</strain>
    </source>
</reference>
<dbReference type="Proteomes" id="UP001145021">
    <property type="component" value="Unassembled WGS sequence"/>
</dbReference>
<evidence type="ECO:0000256" key="1">
    <source>
        <dbReference type="ARBA" id="ARBA00001936"/>
    </source>
</evidence>
<gene>
    <name evidence="8" type="ORF">LPJ64_004632</name>
</gene>
<dbReference type="AlphaFoldDB" id="A0A9W8CIX5"/>
<dbReference type="InterPro" id="IPR000086">
    <property type="entry name" value="NUDIX_hydrolase_dom"/>
</dbReference>
<sequence>MASDTAYNYRVLMVKRVSTGSFHDAFVFPGGVQEPQDPDLRTCAIRETYEETGLLLANPRKSAMPILLEGSSTQTFAELCREHSLELPECVEIGQWITPRTHKKRFDTRFFMLNITDNDQFLLQQLDSARPQLTELVSLQWFRPDEILGMNRRGEMALFPPQFYIFHELTRFTQWQDLVSRGSAIQAGSRVEPILCKRSDGAVIGLLPGDVLYRCNGPVGAADSATAHVDDADLFRTPDTNKQHLHRLVMEKASSGGFYGIRLLKTALKPQSKL</sequence>
<comment type="cofactor">
    <cofactor evidence="1">
        <name>Mn(2+)</name>
        <dbReference type="ChEBI" id="CHEBI:29035"/>
    </cofactor>
</comment>
<organism evidence="8 9">
    <name type="scientific">Coemansia asiatica</name>
    <dbReference type="NCBI Taxonomy" id="1052880"/>
    <lineage>
        <taxon>Eukaryota</taxon>
        <taxon>Fungi</taxon>
        <taxon>Fungi incertae sedis</taxon>
        <taxon>Zoopagomycota</taxon>
        <taxon>Kickxellomycotina</taxon>
        <taxon>Kickxellomycetes</taxon>
        <taxon>Kickxellales</taxon>
        <taxon>Kickxellaceae</taxon>
        <taxon>Coemansia</taxon>
    </lineage>
</organism>
<dbReference type="GO" id="GO:0005739">
    <property type="term" value="C:mitochondrion"/>
    <property type="evidence" value="ECO:0007669"/>
    <property type="project" value="TreeGrafter"/>
</dbReference>
<keyword evidence="6" id="KW-0464">Manganese</keyword>
<name>A0A9W8CIX5_9FUNG</name>
<evidence type="ECO:0000259" key="7">
    <source>
        <dbReference type="PROSITE" id="PS51462"/>
    </source>
</evidence>
<dbReference type="GO" id="GO:0046872">
    <property type="term" value="F:metal ion binding"/>
    <property type="evidence" value="ECO:0007669"/>
    <property type="project" value="UniProtKB-KW"/>
</dbReference>
<dbReference type="CDD" id="cd18870">
    <property type="entry name" value="NUDIX_AcylCoAdiphos_Nudt19"/>
    <property type="match status" value="1"/>
</dbReference>
<evidence type="ECO:0000256" key="2">
    <source>
        <dbReference type="ARBA" id="ARBA00001946"/>
    </source>
</evidence>
<keyword evidence="5" id="KW-0460">Magnesium</keyword>
<keyword evidence="9" id="KW-1185">Reference proteome</keyword>
<accession>A0A9W8CIX5</accession>
<comment type="cofactor">
    <cofactor evidence="2">
        <name>Mg(2+)</name>
        <dbReference type="ChEBI" id="CHEBI:18420"/>
    </cofactor>
</comment>
<dbReference type="EMBL" id="JANBOH010000238">
    <property type="protein sequence ID" value="KAJ1643599.1"/>
    <property type="molecule type" value="Genomic_DNA"/>
</dbReference>
<evidence type="ECO:0000313" key="8">
    <source>
        <dbReference type="EMBL" id="KAJ1643599.1"/>
    </source>
</evidence>
<dbReference type="GO" id="GO:0016818">
    <property type="term" value="F:hydrolase activity, acting on acid anhydrides, in phosphorus-containing anhydrides"/>
    <property type="evidence" value="ECO:0007669"/>
    <property type="project" value="InterPro"/>
</dbReference>
<dbReference type="InterPro" id="IPR039121">
    <property type="entry name" value="NUDT19"/>
</dbReference>
<proteinExistence type="predicted"/>
<dbReference type="Pfam" id="PF00293">
    <property type="entry name" value="NUDIX"/>
    <property type="match status" value="1"/>
</dbReference>
<evidence type="ECO:0000256" key="6">
    <source>
        <dbReference type="ARBA" id="ARBA00023211"/>
    </source>
</evidence>
<feature type="domain" description="Nudix hydrolase" evidence="7">
    <location>
        <begin position="1"/>
        <end position="164"/>
    </location>
</feature>
<evidence type="ECO:0000256" key="4">
    <source>
        <dbReference type="ARBA" id="ARBA00022801"/>
    </source>
</evidence>
<dbReference type="SUPFAM" id="SSF55811">
    <property type="entry name" value="Nudix"/>
    <property type="match status" value="1"/>
</dbReference>